<gene>
    <name evidence="2" type="ORF">CFH99_23860</name>
</gene>
<dbReference type="Gene3D" id="2.60.40.3440">
    <property type="match status" value="4"/>
</dbReference>
<dbReference type="Proteomes" id="UP000662818">
    <property type="component" value="Chromosome"/>
</dbReference>
<reference evidence="2 3" key="1">
    <citation type="submission" date="2017-06" db="EMBL/GenBank/DDBJ databases">
        <title>Complete Genome Sequence of the Soil Carbazole-Degrading Bacterium Nocardioides aromaticivorans IC177.</title>
        <authorList>
            <person name="Vejarano F."/>
            <person name="Suzuki-Minakuchi C."/>
            <person name="Ohtsubo Y."/>
            <person name="Tsuda M."/>
            <person name="Okada K."/>
            <person name="Nojiri H."/>
        </authorList>
    </citation>
    <scope>NUCLEOTIDE SEQUENCE [LARGE SCALE GENOMIC DNA]</scope>
    <source>
        <strain evidence="2 3">IC177</strain>
    </source>
</reference>
<name>A0ABX7PSB6_9ACTN</name>
<feature type="signal peptide" evidence="1">
    <location>
        <begin position="1"/>
        <end position="28"/>
    </location>
</feature>
<accession>A0ABX7PSB6</accession>
<dbReference type="EMBL" id="CP022295">
    <property type="protein sequence ID" value="QSR28663.1"/>
    <property type="molecule type" value="Genomic_DNA"/>
</dbReference>
<evidence type="ECO:0000313" key="2">
    <source>
        <dbReference type="EMBL" id="QSR28663.1"/>
    </source>
</evidence>
<keyword evidence="3" id="KW-1185">Reference proteome</keyword>
<protein>
    <recommendedName>
        <fullName evidence="4">Tandem-95 repeat protein</fullName>
    </recommendedName>
</protein>
<feature type="chain" id="PRO_5046444782" description="Tandem-95 repeat protein" evidence="1">
    <location>
        <begin position="29"/>
        <end position="798"/>
    </location>
</feature>
<dbReference type="RefSeq" id="WP_207007504.1">
    <property type="nucleotide sequence ID" value="NZ_CP022295.1"/>
</dbReference>
<dbReference type="Gene3D" id="2.60.40.2700">
    <property type="match status" value="2"/>
</dbReference>
<dbReference type="Pfam" id="PF17963">
    <property type="entry name" value="Big_9"/>
    <property type="match status" value="6"/>
</dbReference>
<organism evidence="2 3">
    <name type="scientific">Nocardioides aromaticivorans</name>
    <dbReference type="NCBI Taxonomy" id="200618"/>
    <lineage>
        <taxon>Bacteria</taxon>
        <taxon>Bacillati</taxon>
        <taxon>Actinomycetota</taxon>
        <taxon>Actinomycetes</taxon>
        <taxon>Propionibacteriales</taxon>
        <taxon>Nocardioidaceae</taxon>
        <taxon>Nocardioides</taxon>
    </lineage>
</organism>
<keyword evidence="1" id="KW-0732">Signal</keyword>
<evidence type="ECO:0008006" key="4">
    <source>
        <dbReference type="Google" id="ProtNLM"/>
    </source>
</evidence>
<dbReference type="NCBIfam" id="NF012211">
    <property type="entry name" value="tand_rpt_95"/>
    <property type="match status" value="4"/>
</dbReference>
<evidence type="ECO:0000313" key="3">
    <source>
        <dbReference type="Proteomes" id="UP000662818"/>
    </source>
</evidence>
<evidence type="ECO:0000256" key="1">
    <source>
        <dbReference type="SAM" id="SignalP"/>
    </source>
</evidence>
<proteinExistence type="predicted"/>
<sequence length="798" mass="82390">MSPRTLAAAALGALGATLVALVPSAAHAGPADAPTAPTMYLSTPFNTPITGNLCTGATDPQGNPISVSSVNGAGGTVDLQGCAFTYTPPVGATGDNHGFSYRLTDGTNISTDLIVQVSVGVAGNVPVTAAPDALAGKKNRWILIEDMPGFLLANDVDPEGQPMSVGSWSIGSFLPGEQMIGLPSYGPHSMAYLPPTDFVGKRTFAYEARDGVNETKQAFTITVADAGAFQKPVAGADSYEAPRNGGITVTRDKGLLANDTDADSGFVRVNSSFNPSHGTVTAANGYLGTFTYTPAPGFVGTDSFSYYPIDSEGNSGNTVTVTLHVVTPPPVAVGDAYKTAQGAPLVVDAAHGLMANDSDPDSSFKISGYLAPGLHGTFTPNLQTGAFTWTPTPGWSGTDQLTYRLDDPDGNTSAWVTVTLKAVAPGANEAPDAFANTYQVRQGTPLTVAAPGLLGNDTDFEAGDLDIASHTEPTHGDLTAFDNETGAFAYAGDSGWHGTDTFTYRTADAQGALSAPATVTVEVFNDAPLVQDDSYTTVPGVPFEVPAAEGLFINDTDLEGEALVAGGASIPDHGDVNINDDGSFVYLPDAGFEGVETFTYQVRDEAWQLSEKATVTITVAPGTLTSPTPTVIGTARVGRVLSAGTTTWGPGAVTKTYRWLRNGAPIAGATAASYKLTAADLGKKVSVRVTGAKPGYPTVVRTSAARTVALGLLTTATPRITGTPVVGRLLKASAGTWGPGTVAKTFRWYRNGVAVKGATGSSYRLTRADRGKRVTVRVTGRRTAYATAVRTSAALFVR</sequence>